<accession>Q117F5</accession>
<reference evidence="1" key="1">
    <citation type="submission" date="2006-06" db="EMBL/GenBank/DDBJ databases">
        <title>Complete sequence of Trichodesmium erythraeum IMS101.</title>
        <authorList>
            <consortium name="US DOE Joint Genome Institute"/>
            <person name="Copeland A."/>
            <person name="Lucas S."/>
            <person name="Lapidus A."/>
            <person name="Barry K."/>
            <person name="Detter J.C."/>
            <person name="Glavina del Rio T."/>
            <person name="Hammon N."/>
            <person name="Israni S."/>
            <person name="Dalin E."/>
            <person name="Tice H."/>
            <person name="Pitluck S."/>
            <person name="Kiss H."/>
            <person name="Munk A.C."/>
            <person name="Brettin T."/>
            <person name="Bruce D."/>
            <person name="Han C."/>
            <person name="Tapia R."/>
            <person name="Gilna P."/>
            <person name="Schmutz J."/>
            <person name="Larimer F."/>
            <person name="Land M."/>
            <person name="Hauser L."/>
            <person name="Kyrpides N."/>
            <person name="Kim E."/>
            <person name="Richardson P."/>
        </authorList>
    </citation>
    <scope>NUCLEOTIDE SEQUENCE [LARGE SCALE GENOMIC DNA]</scope>
    <source>
        <strain evidence="1">IMS101</strain>
    </source>
</reference>
<dbReference type="HOGENOM" id="CLU_2371900_0_0_3"/>
<dbReference type="RefSeq" id="WP_011610757.1">
    <property type="nucleotide sequence ID" value="NC_008312.1"/>
</dbReference>
<dbReference type="KEGG" id="ter:Tery_0989"/>
<dbReference type="EMBL" id="CP000393">
    <property type="protein sequence ID" value="ABG50369.1"/>
    <property type="molecule type" value="Genomic_DNA"/>
</dbReference>
<dbReference type="AlphaFoldDB" id="Q117F5"/>
<name>Q117F5_TRIEI</name>
<evidence type="ECO:0000313" key="1">
    <source>
        <dbReference type="EMBL" id="ABG50369.1"/>
    </source>
</evidence>
<gene>
    <name evidence="1" type="ordered locus">Tery_0989</name>
</gene>
<protein>
    <submittedName>
        <fullName evidence="1">Uncharacterized protein</fullName>
    </submittedName>
</protein>
<sequence length="95" mass="11066">MFEGVNFVSLKKPIYDIKIFDLFFPLKNQIIYTPNSCNVQKPWGGRCEQYCYVFADFCVYGEVSKMIQVFGKNLLEMEESLTIWEDLLGLNGYIA</sequence>
<organism evidence="1">
    <name type="scientific">Trichodesmium erythraeum (strain IMS101)</name>
    <dbReference type="NCBI Taxonomy" id="203124"/>
    <lineage>
        <taxon>Bacteria</taxon>
        <taxon>Bacillati</taxon>
        <taxon>Cyanobacteriota</taxon>
        <taxon>Cyanophyceae</taxon>
        <taxon>Oscillatoriophycideae</taxon>
        <taxon>Oscillatoriales</taxon>
        <taxon>Microcoleaceae</taxon>
        <taxon>Trichodesmium</taxon>
    </lineage>
</organism>
<proteinExistence type="predicted"/>